<dbReference type="CDD" id="cd07503">
    <property type="entry name" value="HAD_HisB-N"/>
    <property type="match status" value="1"/>
</dbReference>
<evidence type="ECO:0000256" key="6">
    <source>
        <dbReference type="ARBA" id="ARBA00023277"/>
    </source>
</evidence>
<dbReference type="PANTHER" id="PTHR42891">
    <property type="entry name" value="D-GLYCERO-BETA-D-MANNO-HEPTOSE-1,7-BISPHOSPHATE 7-PHOSPHATASE"/>
    <property type="match status" value="1"/>
</dbReference>
<name>A0A126ZWP0_9MICC</name>
<dbReference type="NCBIfam" id="TIGR01662">
    <property type="entry name" value="HAD-SF-IIIA"/>
    <property type="match status" value="1"/>
</dbReference>
<organism evidence="8 9">
    <name type="scientific">Sinomonas atrocyanea</name>
    <dbReference type="NCBI Taxonomy" id="37927"/>
    <lineage>
        <taxon>Bacteria</taxon>
        <taxon>Bacillati</taxon>
        <taxon>Actinomycetota</taxon>
        <taxon>Actinomycetes</taxon>
        <taxon>Micrococcales</taxon>
        <taxon>Micrococcaceae</taxon>
        <taxon>Sinomonas</taxon>
    </lineage>
</organism>
<dbReference type="InterPro" id="IPR006439">
    <property type="entry name" value="HAD-SF_hydro_IA"/>
</dbReference>
<dbReference type="PATRIC" id="fig|37927.3.peg.706"/>
<evidence type="ECO:0000313" key="9">
    <source>
        <dbReference type="Proteomes" id="UP000070134"/>
    </source>
</evidence>
<keyword evidence="5" id="KW-0378">Hydrolase</keyword>
<evidence type="ECO:0000256" key="5">
    <source>
        <dbReference type="ARBA" id="ARBA00022801"/>
    </source>
</evidence>
<dbReference type="SUPFAM" id="SSF56784">
    <property type="entry name" value="HAD-like"/>
    <property type="match status" value="1"/>
</dbReference>
<dbReference type="GO" id="GO:0046872">
    <property type="term" value="F:metal ion binding"/>
    <property type="evidence" value="ECO:0007669"/>
    <property type="project" value="UniProtKB-KW"/>
</dbReference>
<keyword evidence="6" id="KW-0119">Carbohydrate metabolism</keyword>
<dbReference type="InterPro" id="IPR006543">
    <property type="entry name" value="Histidinol-phos"/>
</dbReference>
<dbReference type="AlphaFoldDB" id="A0A126ZWP0"/>
<dbReference type="Gene3D" id="3.40.50.1000">
    <property type="entry name" value="HAD superfamily/HAD-like"/>
    <property type="match status" value="1"/>
</dbReference>
<dbReference type="GO" id="GO:0005975">
    <property type="term" value="P:carbohydrate metabolic process"/>
    <property type="evidence" value="ECO:0007669"/>
    <property type="project" value="InterPro"/>
</dbReference>
<dbReference type="KEGG" id="satk:SA2016_0687"/>
<gene>
    <name evidence="8" type="ORF">SA2016_0687</name>
</gene>
<dbReference type="EMBL" id="CP014518">
    <property type="protein sequence ID" value="AMM31377.1"/>
    <property type="molecule type" value="Genomic_DNA"/>
</dbReference>
<evidence type="ECO:0000256" key="4">
    <source>
        <dbReference type="ARBA" id="ARBA00022723"/>
    </source>
</evidence>
<dbReference type="InterPro" id="IPR004446">
    <property type="entry name" value="Heptose_bisP_phosphatase"/>
</dbReference>
<dbReference type="PANTHER" id="PTHR42891:SF1">
    <property type="entry name" value="D-GLYCERO-BETA-D-MANNO-HEPTOSE-1,7-BISPHOSPHATE 7-PHOSPHATASE"/>
    <property type="match status" value="1"/>
</dbReference>
<keyword evidence="3" id="KW-0963">Cytoplasm</keyword>
<evidence type="ECO:0000256" key="3">
    <source>
        <dbReference type="ARBA" id="ARBA00022490"/>
    </source>
</evidence>
<comment type="similarity">
    <text evidence="2">Belongs to the GmhB family.</text>
</comment>
<dbReference type="STRING" id="37927.SA2016_0687"/>
<dbReference type="GO" id="GO:0016791">
    <property type="term" value="F:phosphatase activity"/>
    <property type="evidence" value="ECO:0007669"/>
    <property type="project" value="InterPro"/>
</dbReference>
<evidence type="ECO:0000313" key="8">
    <source>
        <dbReference type="EMBL" id="AMM31377.1"/>
    </source>
</evidence>
<accession>A0A126ZWP0</accession>
<keyword evidence="4" id="KW-0479">Metal-binding</keyword>
<dbReference type="NCBIfam" id="TIGR01549">
    <property type="entry name" value="HAD-SF-IA-v1"/>
    <property type="match status" value="1"/>
</dbReference>
<dbReference type="Proteomes" id="UP000070134">
    <property type="component" value="Chromosome"/>
</dbReference>
<evidence type="ECO:0000256" key="2">
    <source>
        <dbReference type="ARBA" id="ARBA00005628"/>
    </source>
</evidence>
<dbReference type="InterPro" id="IPR023214">
    <property type="entry name" value="HAD_sf"/>
</dbReference>
<evidence type="ECO:0000256" key="7">
    <source>
        <dbReference type="ARBA" id="ARBA00031828"/>
    </source>
</evidence>
<evidence type="ECO:0000256" key="1">
    <source>
        <dbReference type="ARBA" id="ARBA00004496"/>
    </source>
</evidence>
<protein>
    <recommendedName>
        <fullName evidence="7">D,D-heptose 1,7-bisphosphate phosphatase</fullName>
    </recommendedName>
</protein>
<dbReference type="Pfam" id="PF13242">
    <property type="entry name" value="Hydrolase_like"/>
    <property type="match status" value="1"/>
</dbReference>
<dbReference type="NCBIfam" id="TIGR01656">
    <property type="entry name" value="Histidinol-ppas"/>
    <property type="match status" value="1"/>
</dbReference>
<dbReference type="InterPro" id="IPR006549">
    <property type="entry name" value="HAD-SF_hydro_IIIA"/>
</dbReference>
<dbReference type="InterPro" id="IPR036412">
    <property type="entry name" value="HAD-like_sf"/>
</dbReference>
<sequence length="188" mass="19641">MPSAILFDRDGTLVADVPYNTDPDLVVPMPGALQALGRLRALGIACGVVTNQSGVGLGLIAEHELRAVNARIEKILGPFDTWQVCPHAPEDRCECRKPKPGLVHAACRDLEVQPEDVVVIGDIGKDMEAARRAGARGILVPTPVTLRPEILAAPAVAGDLASAVMLALGPELVRSGRPDQGIPQGSAA</sequence>
<reference evidence="8 9" key="1">
    <citation type="submission" date="2016-02" db="EMBL/GenBank/DDBJ databases">
        <title>Complete genome of Sinomonas atrocyanea KCTC 3377.</title>
        <authorList>
            <person name="Kim K.M."/>
        </authorList>
    </citation>
    <scope>NUCLEOTIDE SEQUENCE [LARGE SCALE GENOMIC DNA]</scope>
    <source>
        <strain evidence="8 9">KCTC 3377</strain>
    </source>
</reference>
<comment type="subcellular location">
    <subcellularLocation>
        <location evidence="1">Cytoplasm</location>
    </subcellularLocation>
</comment>
<proteinExistence type="inferred from homology"/>
<keyword evidence="9" id="KW-1185">Reference proteome</keyword>
<dbReference type="GO" id="GO:0005737">
    <property type="term" value="C:cytoplasm"/>
    <property type="evidence" value="ECO:0007669"/>
    <property type="project" value="UniProtKB-SubCell"/>
</dbReference>